<dbReference type="GO" id="GO:0008270">
    <property type="term" value="F:zinc ion binding"/>
    <property type="evidence" value="ECO:0007669"/>
    <property type="project" value="UniProtKB-KW"/>
</dbReference>
<evidence type="ECO:0000256" key="5">
    <source>
        <dbReference type="ARBA" id="ARBA00022771"/>
    </source>
</evidence>
<keyword evidence="5 7" id="KW-0863">Zinc-finger</keyword>
<dbReference type="Proteomes" id="UP000449547">
    <property type="component" value="Unassembled WGS sequence"/>
</dbReference>
<dbReference type="InterPro" id="IPR044063">
    <property type="entry name" value="ZF_RING_GID"/>
</dbReference>
<evidence type="ECO:0000256" key="2">
    <source>
        <dbReference type="ARBA" id="ARBA00010615"/>
    </source>
</evidence>
<sequence length="483" mass="55466">MDVSVNFHVASRQSQFRVPSELIRINFKHVQRLIEKQRLAVDAEVAKIKAADLSPPERLAALRKTIRGFETFQKKLRQALDKDRDYHARLEARRAHLCQLAQWAKPSPDGDMVLNLHNPNLIQWYRAEHMALIVDYLIKSYVPPSPSSTSGKRFKSDSENSGLKLLASIKDNYPGLDKLIDHDIFALFNRIFVSIVQEHDLDLVVAWFNDNKSFLKKNHSNLEFEINYCKFLSLIDQGEVKQAIVYSQTHLSVYSNRDHYGDGGQAMYEANSAKLKHIGGLLVYVSMKEEPSGEKVALMPRYRQYQQLLSNERWVSLSQCFMDNFNQLYGIPHHFPLYTYLSAGLVTLKTKSCYHNHTNTIFGNQANGSGHNTPAHDVWGMVDRKFRGPNHYYHALKKINHCPVCSPELFQLARGLPYAQLITNVFNNPFKLPNGNIYPFDKLLAPSDNHLDEKSILLRKNSIKDPLTHQVYNISDCVRVYPA</sequence>
<dbReference type="AlphaFoldDB" id="A0A642UZG3"/>
<dbReference type="GO" id="GO:0005737">
    <property type="term" value="C:cytoplasm"/>
    <property type="evidence" value="ECO:0007669"/>
    <property type="project" value="UniProtKB-SubCell"/>
</dbReference>
<dbReference type="GO" id="GO:0005634">
    <property type="term" value="C:nucleus"/>
    <property type="evidence" value="ECO:0007669"/>
    <property type="project" value="TreeGrafter"/>
</dbReference>
<dbReference type="PANTHER" id="PTHR12170">
    <property type="entry name" value="MACROPHAGE ERYTHROBLAST ATTACHER-RELATED"/>
    <property type="match status" value="1"/>
</dbReference>
<feature type="zinc finger region" description="RING-Gid-type" evidence="7">
    <location>
        <begin position="402"/>
        <end position="468"/>
    </location>
</feature>
<evidence type="ECO:0000256" key="4">
    <source>
        <dbReference type="ARBA" id="ARBA00022723"/>
    </source>
</evidence>
<feature type="domain" description="RING-Gid-type" evidence="9">
    <location>
        <begin position="402"/>
        <end position="468"/>
    </location>
</feature>
<dbReference type="PROSITE" id="PS51867">
    <property type="entry name" value="ZF_RING_GID"/>
    <property type="match status" value="1"/>
</dbReference>
<evidence type="ECO:0000313" key="10">
    <source>
        <dbReference type="EMBL" id="KAA8908422.1"/>
    </source>
</evidence>
<evidence type="ECO:0000256" key="1">
    <source>
        <dbReference type="ARBA" id="ARBA00004496"/>
    </source>
</evidence>
<feature type="domain" description="CTLH" evidence="8">
    <location>
        <begin position="184"/>
        <end position="242"/>
    </location>
</feature>
<comment type="caution">
    <text evidence="10">The sequence shown here is derived from an EMBL/GenBank/DDBJ whole genome shotgun (WGS) entry which is preliminary data.</text>
</comment>
<dbReference type="GeneID" id="54778864"/>
<comment type="subcellular location">
    <subcellularLocation>
        <location evidence="1">Cytoplasm</location>
    </subcellularLocation>
</comment>
<dbReference type="VEuPathDB" id="FungiDB:DIURU_000211"/>
<keyword evidence="3" id="KW-0963">Cytoplasm</keyword>
<evidence type="ECO:0000256" key="3">
    <source>
        <dbReference type="ARBA" id="ARBA00022490"/>
    </source>
</evidence>
<dbReference type="RefSeq" id="XP_034015022.1">
    <property type="nucleotide sequence ID" value="XM_034154726.1"/>
</dbReference>
<dbReference type="GO" id="GO:0034657">
    <property type="term" value="C:GID complex"/>
    <property type="evidence" value="ECO:0007669"/>
    <property type="project" value="TreeGrafter"/>
</dbReference>
<dbReference type="Pfam" id="PF10607">
    <property type="entry name" value="CTLH"/>
    <property type="match status" value="1"/>
</dbReference>
<keyword evidence="4" id="KW-0479">Metal-binding</keyword>
<evidence type="ECO:0000256" key="7">
    <source>
        <dbReference type="PROSITE-ProRule" id="PRU01215"/>
    </source>
</evidence>
<protein>
    <submittedName>
        <fullName evidence="10">Uncharacterized protein</fullName>
    </submittedName>
</protein>
<dbReference type="InterPro" id="IPR045098">
    <property type="entry name" value="Fyv10_fam"/>
</dbReference>
<dbReference type="GO" id="GO:0043161">
    <property type="term" value="P:proteasome-mediated ubiquitin-dependent protein catabolic process"/>
    <property type="evidence" value="ECO:0007669"/>
    <property type="project" value="InterPro"/>
</dbReference>
<dbReference type="EMBL" id="SWFT01000008">
    <property type="protein sequence ID" value="KAA8908422.1"/>
    <property type="molecule type" value="Genomic_DNA"/>
</dbReference>
<name>A0A642UZG3_DIURU</name>
<evidence type="ECO:0000256" key="6">
    <source>
        <dbReference type="ARBA" id="ARBA00022833"/>
    </source>
</evidence>
<evidence type="ECO:0000313" key="11">
    <source>
        <dbReference type="Proteomes" id="UP000449547"/>
    </source>
</evidence>
<dbReference type="PROSITE" id="PS50897">
    <property type="entry name" value="CTLH"/>
    <property type="match status" value="1"/>
</dbReference>
<organism evidence="10 11">
    <name type="scientific">Diutina rugosa</name>
    <name type="common">Yeast</name>
    <name type="synonym">Candida rugosa</name>
    <dbReference type="NCBI Taxonomy" id="5481"/>
    <lineage>
        <taxon>Eukaryota</taxon>
        <taxon>Fungi</taxon>
        <taxon>Dikarya</taxon>
        <taxon>Ascomycota</taxon>
        <taxon>Saccharomycotina</taxon>
        <taxon>Pichiomycetes</taxon>
        <taxon>Debaryomycetaceae</taxon>
        <taxon>Diutina</taxon>
    </lineage>
</organism>
<dbReference type="InterPro" id="IPR006595">
    <property type="entry name" value="CTLH_C"/>
</dbReference>
<evidence type="ECO:0000259" key="9">
    <source>
        <dbReference type="PROSITE" id="PS51867"/>
    </source>
</evidence>
<accession>A0A642UZG3</accession>
<dbReference type="PANTHER" id="PTHR12170:SF2">
    <property type="entry name" value="E3 UBIQUITIN-PROTEIN TRANSFERASE MAEA"/>
    <property type="match status" value="1"/>
</dbReference>
<evidence type="ECO:0000259" key="8">
    <source>
        <dbReference type="PROSITE" id="PS50897"/>
    </source>
</evidence>
<dbReference type="OMA" id="ANHETAR"/>
<keyword evidence="11" id="KW-1185">Reference proteome</keyword>
<keyword evidence="6" id="KW-0862">Zinc</keyword>
<proteinExistence type="inferred from homology"/>
<dbReference type="InterPro" id="IPR024964">
    <property type="entry name" value="CTLH/CRA"/>
</dbReference>
<comment type="similarity">
    <text evidence="2">Belongs to the FYV10 family.</text>
</comment>
<dbReference type="OrthoDB" id="1933455at2759"/>
<dbReference type="SMART" id="SM00668">
    <property type="entry name" value="CTLH"/>
    <property type="match status" value="1"/>
</dbReference>
<reference evidence="10 11" key="1">
    <citation type="submission" date="2019-07" db="EMBL/GenBank/DDBJ databases">
        <title>Genome assembly of two rare yeast pathogens: Diutina rugosa and Trichomonascus ciferrii.</title>
        <authorList>
            <person name="Mixao V."/>
            <person name="Saus E."/>
            <person name="Hansen A."/>
            <person name="Lass-Flor C."/>
            <person name="Gabaldon T."/>
        </authorList>
    </citation>
    <scope>NUCLEOTIDE SEQUENCE [LARGE SCALE GENOMIC DNA]</scope>
    <source>
        <strain evidence="10 11">CBS 613</strain>
    </source>
</reference>
<dbReference type="GO" id="GO:0061630">
    <property type="term" value="F:ubiquitin protein ligase activity"/>
    <property type="evidence" value="ECO:0007669"/>
    <property type="project" value="InterPro"/>
</dbReference>
<gene>
    <name evidence="10" type="ORF">DIURU_000211</name>
</gene>